<gene>
    <name evidence="8" type="ORF">EAS64_01680</name>
</gene>
<dbReference type="Proteomes" id="UP000460272">
    <property type="component" value="Unassembled WGS sequence"/>
</dbReference>
<dbReference type="PROSITE" id="PS00455">
    <property type="entry name" value="AMP_BINDING"/>
    <property type="match status" value="1"/>
</dbReference>
<evidence type="ECO:0000256" key="1">
    <source>
        <dbReference type="ARBA" id="ARBA00006432"/>
    </source>
</evidence>
<dbReference type="PANTHER" id="PTHR43272">
    <property type="entry name" value="LONG-CHAIN-FATTY-ACID--COA LIGASE"/>
    <property type="match status" value="1"/>
</dbReference>
<sequence length="601" mass="65044">MFAMTQEDLSGVPEDVAAVRASIEAEIAGSTLLAVYAETVAQAPDVVAQEWLDGGEWRSLTYAEVYQRVRDAALGLVATGLQPGEFAAVWSRNRSQATIADYAVMHARGIPVFIYPTVSPEQGADIISHCEATVVFVEREFLPVLRSVRHLLPKLRALVVLDDGPSGETDAEEGTLGWAELLERGRAEAEADPGAFERTWRQVTPDDLVTLIYTSGTTGSPKGVMITHRGIRYSQRATERVIPHDQLVSEDGTATLVSYLPMAHVTGRHVDHWGPMASPTTLAYCPDNLRLFEIAAQVHPTALIGIPRVWEKLHAALRGALPDVTPAAVSALPDAVKQAVLTRIGLDRCRIATSGAAPIDPEIVGFFRALGLPLTEGWGMSELSNAATLSAPGDARGGAVGTAFPGMEVRIAEDGEVLVRGPLVMAGYYKDPELTMATIDAAGWLATGDIGEMDADGFLKIVDRKKELIITSGGKNISPAQVEYELQRHPLIGQACAVGDRRNYVTALLVLDPDTAQAWARAQGIAFESLADLAADPAVLAEVERGVAEANSHLARPEQVRRWRLLPAEWTAQSGELTPSMKRRRRVIVDRYAREIESLYY</sequence>
<keyword evidence="9" id="KW-1185">Reference proteome</keyword>
<evidence type="ECO:0000256" key="5">
    <source>
        <dbReference type="ARBA" id="ARBA00024484"/>
    </source>
</evidence>
<name>A0A6P2C435_9ACTN</name>
<evidence type="ECO:0000256" key="6">
    <source>
        <dbReference type="ARBA" id="ARBA00032875"/>
    </source>
</evidence>
<comment type="similarity">
    <text evidence="1">Belongs to the ATP-dependent AMP-binding enzyme family.</text>
</comment>
<dbReference type="PANTHER" id="PTHR43272:SF32">
    <property type="entry name" value="AMP-DEPENDENT SYNTHETASE_LIGASE DOMAIN-CONTAINING PROTEIN"/>
    <property type="match status" value="1"/>
</dbReference>
<proteinExistence type="inferred from homology"/>
<dbReference type="GO" id="GO:0004467">
    <property type="term" value="F:long-chain fatty acid-CoA ligase activity"/>
    <property type="evidence" value="ECO:0007669"/>
    <property type="project" value="UniProtKB-EC"/>
</dbReference>
<dbReference type="CDD" id="cd05907">
    <property type="entry name" value="VL_LC_FACS_like"/>
    <property type="match status" value="1"/>
</dbReference>
<dbReference type="SUPFAM" id="SSF56801">
    <property type="entry name" value="Acetyl-CoA synthetase-like"/>
    <property type="match status" value="1"/>
</dbReference>
<keyword evidence="3" id="KW-0276">Fatty acid metabolism</keyword>
<evidence type="ECO:0000313" key="9">
    <source>
        <dbReference type="Proteomes" id="UP000460272"/>
    </source>
</evidence>
<dbReference type="Gene3D" id="3.40.50.12780">
    <property type="entry name" value="N-terminal domain of ligase-like"/>
    <property type="match status" value="1"/>
</dbReference>
<evidence type="ECO:0000313" key="8">
    <source>
        <dbReference type="EMBL" id="TVZ06179.1"/>
    </source>
</evidence>
<keyword evidence="2 8" id="KW-0436">Ligase</keyword>
<accession>A0A6P2C435</accession>
<evidence type="ECO:0000256" key="4">
    <source>
        <dbReference type="ARBA" id="ARBA00023098"/>
    </source>
</evidence>
<feature type="domain" description="AMP-dependent synthetase/ligase" evidence="7">
    <location>
        <begin position="38"/>
        <end position="429"/>
    </location>
</feature>
<dbReference type="EMBL" id="RPFW01000001">
    <property type="protein sequence ID" value="TVZ06179.1"/>
    <property type="molecule type" value="Genomic_DNA"/>
</dbReference>
<evidence type="ECO:0000256" key="2">
    <source>
        <dbReference type="ARBA" id="ARBA00022598"/>
    </source>
</evidence>
<comment type="catalytic activity">
    <reaction evidence="5">
        <text>a long-chain fatty acid + ATP + CoA = a long-chain fatty acyl-CoA + AMP + diphosphate</text>
        <dbReference type="Rhea" id="RHEA:15421"/>
        <dbReference type="ChEBI" id="CHEBI:30616"/>
        <dbReference type="ChEBI" id="CHEBI:33019"/>
        <dbReference type="ChEBI" id="CHEBI:57287"/>
        <dbReference type="ChEBI" id="CHEBI:57560"/>
        <dbReference type="ChEBI" id="CHEBI:83139"/>
        <dbReference type="ChEBI" id="CHEBI:456215"/>
        <dbReference type="EC" id="6.2.1.3"/>
    </reaction>
    <physiologicalReaction direction="left-to-right" evidence="5">
        <dbReference type="Rhea" id="RHEA:15422"/>
    </physiologicalReaction>
</comment>
<dbReference type="AlphaFoldDB" id="A0A6P2C435"/>
<dbReference type="Gene3D" id="3.30.300.30">
    <property type="match status" value="1"/>
</dbReference>
<keyword evidence="4" id="KW-0443">Lipid metabolism</keyword>
<dbReference type="Pfam" id="PF23562">
    <property type="entry name" value="AMP-binding_C_3"/>
    <property type="match status" value="1"/>
</dbReference>
<dbReference type="GO" id="GO:0016020">
    <property type="term" value="C:membrane"/>
    <property type="evidence" value="ECO:0007669"/>
    <property type="project" value="TreeGrafter"/>
</dbReference>
<dbReference type="InterPro" id="IPR045851">
    <property type="entry name" value="AMP-bd_C_sf"/>
</dbReference>
<comment type="caution">
    <text evidence="8">The sequence shown here is derived from an EMBL/GenBank/DDBJ whole genome shotgun (WGS) entry which is preliminary data.</text>
</comment>
<dbReference type="InterPro" id="IPR042099">
    <property type="entry name" value="ANL_N_sf"/>
</dbReference>
<dbReference type="InterPro" id="IPR020845">
    <property type="entry name" value="AMP-binding_CS"/>
</dbReference>
<evidence type="ECO:0000259" key="7">
    <source>
        <dbReference type="Pfam" id="PF00501"/>
    </source>
</evidence>
<evidence type="ECO:0000256" key="3">
    <source>
        <dbReference type="ARBA" id="ARBA00022832"/>
    </source>
</evidence>
<dbReference type="Pfam" id="PF00501">
    <property type="entry name" value="AMP-binding"/>
    <property type="match status" value="1"/>
</dbReference>
<dbReference type="OrthoDB" id="9803968at2"/>
<organism evidence="8 9">
    <name type="scientific">Trebonia kvetii</name>
    <dbReference type="NCBI Taxonomy" id="2480626"/>
    <lineage>
        <taxon>Bacteria</taxon>
        <taxon>Bacillati</taxon>
        <taxon>Actinomycetota</taxon>
        <taxon>Actinomycetes</taxon>
        <taxon>Streptosporangiales</taxon>
        <taxon>Treboniaceae</taxon>
        <taxon>Trebonia</taxon>
    </lineage>
</organism>
<protein>
    <recommendedName>
        <fullName evidence="6">Acyl-CoA synthetase</fullName>
    </recommendedName>
</protein>
<dbReference type="InterPro" id="IPR000873">
    <property type="entry name" value="AMP-dep_synth/lig_dom"/>
</dbReference>
<reference evidence="8 9" key="1">
    <citation type="submission" date="2018-11" db="EMBL/GenBank/DDBJ databases">
        <title>Trebonia kvetii gen.nov., sp.nov., a novel acidophilic actinobacterium, and proposal of the new actinobacterial family Treboniaceae fam. nov.</title>
        <authorList>
            <person name="Rapoport D."/>
            <person name="Sagova-Mareckova M."/>
            <person name="Sedlacek I."/>
            <person name="Provaznik J."/>
            <person name="Kralova S."/>
            <person name="Pavlinic D."/>
            <person name="Benes V."/>
            <person name="Kopecky J."/>
        </authorList>
    </citation>
    <scope>NUCLEOTIDE SEQUENCE [LARGE SCALE GENOMIC DNA]</scope>
    <source>
        <strain evidence="8 9">15Tr583</strain>
    </source>
</reference>